<keyword evidence="2" id="KW-1185">Reference proteome</keyword>
<comment type="caution">
    <text evidence="1">The sequence shown here is derived from an EMBL/GenBank/DDBJ whole genome shotgun (WGS) entry which is preliminary data.</text>
</comment>
<dbReference type="Proteomes" id="UP000299102">
    <property type="component" value="Unassembled WGS sequence"/>
</dbReference>
<sequence length="147" mass="16980">MRLEPVSDDRPSDVKKTTIWKKVSLALEKNDTLTLKKIPSDIVSTNHIYNVISHITTVIENNSWKVPVHYNHQKLPADVSKLMRAKNTALRRASVYPTPAYTFYACALQCKVWVCVREVRNDNWSAIMEENTLTHKTYWHVAKVLSN</sequence>
<gene>
    <name evidence="1" type="ORF">EVAR_50850_1</name>
</gene>
<name>A0A4C1XD64_EUMVA</name>
<dbReference type="AlphaFoldDB" id="A0A4C1XD64"/>
<dbReference type="OrthoDB" id="6931783at2759"/>
<reference evidence="1 2" key="1">
    <citation type="journal article" date="2019" name="Commun. Biol.">
        <title>The bagworm genome reveals a unique fibroin gene that provides high tensile strength.</title>
        <authorList>
            <person name="Kono N."/>
            <person name="Nakamura H."/>
            <person name="Ohtoshi R."/>
            <person name="Tomita M."/>
            <person name="Numata K."/>
            <person name="Arakawa K."/>
        </authorList>
    </citation>
    <scope>NUCLEOTIDE SEQUENCE [LARGE SCALE GENOMIC DNA]</scope>
</reference>
<organism evidence="1 2">
    <name type="scientific">Eumeta variegata</name>
    <name type="common">Bagworm moth</name>
    <name type="synonym">Eumeta japonica</name>
    <dbReference type="NCBI Taxonomy" id="151549"/>
    <lineage>
        <taxon>Eukaryota</taxon>
        <taxon>Metazoa</taxon>
        <taxon>Ecdysozoa</taxon>
        <taxon>Arthropoda</taxon>
        <taxon>Hexapoda</taxon>
        <taxon>Insecta</taxon>
        <taxon>Pterygota</taxon>
        <taxon>Neoptera</taxon>
        <taxon>Endopterygota</taxon>
        <taxon>Lepidoptera</taxon>
        <taxon>Glossata</taxon>
        <taxon>Ditrysia</taxon>
        <taxon>Tineoidea</taxon>
        <taxon>Psychidae</taxon>
        <taxon>Oiketicinae</taxon>
        <taxon>Eumeta</taxon>
    </lineage>
</organism>
<accession>A0A4C1XD64</accession>
<protein>
    <submittedName>
        <fullName evidence="1">Uncharacterized protein</fullName>
    </submittedName>
</protein>
<evidence type="ECO:0000313" key="1">
    <source>
        <dbReference type="EMBL" id="GBP61368.1"/>
    </source>
</evidence>
<dbReference type="EMBL" id="BGZK01000812">
    <property type="protein sequence ID" value="GBP61368.1"/>
    <property type="molecule type" value="Genomic_DNA"/>
</dbReference>
<proteinExistence type="predicted"/>
<evidence type="ECO:0000313" key="2">
    <source>
        <dbReference type="Proteomes" id="UP000299102"/>
    </source>
</evidence>